<name>A0A1J5SZQ3_9ZZZZ</name>
<evidence type="ECO:0000313" key="2">
    <source>
        <dbReference type="EMBL" id="OIR13419.1"/>
    </source>
</evidence>
<dbReference type="GO" id="GO:0003998">
    <property type="term" value="F:acylphosphatase activity"/>
    <property type="evidence" value="ECO:0007669"/>
    <property type="project" value="UniProtKB-EC"/>
</dbReference>
<organism evidence="2">
    <name type="scientific">mine drainage metagenome</name>
    <dbReference type="NCBI Taxonomy" id="410659"/>
    <lineage>
        <taxon>unclassified sequences</taxon>
        <taxon>metagenomes</taxon>
        <taxon>ecological metagenomes</taxon>
    </lineage>
</organism>
<sequence length="91" mass="10505">MDLVDHDLIYFTGRVQGVGFRYSTLQVSREYEVSGYVRNLPDGRVQLEVEGARAEIDAFVEELSSRMHGYIRKIERSSRKSGREFAGFTIR</sequence>
<accession>A0A1J5SZQ3</accession>
<gene>
    <name evidence="2" type="primary">acyP_2</name>
    <name evidence="2" type="ORF">GALL_52330</name>
</gene>
<proteinExistence type="predicted"/>
<dbReference type="InterPro" id="IPR017968">
    <property type="entry name" value="Acylphosphatase_CS"/>
</dbReference>
<feature type="domain" description="Acylphosphatase-like" evidence="1">
    <location>
        <begin position="6"/>
        <end position="91"/>
    </location>
</feature>
<dbReference type="PANTHER" id="PTHR47268">
    <property type="entry name" value="ACYLPHOSPHATASE"/>
    <property type="match status" value="1"/>
</dbReference>
<dbReference type="InterPro" id="IPR036046">
    <property type="entry name" value="Acylphosphatase-like_dom_sf"/>
</dbReference>
<dbReference type="Pfam" id="PF00708">
    <property type="entry name" value="Acylphosphatase"/>
    <property type="match status" value="1"/>
</dbReference>
<dbReference type="InterPro" id="IPR001792">
    <property type="entry name" value="Acylphosphatase-like_dom"/>
</dbReference>
<dbReference type="PROSITE" id="PS51160">
    <property type="entry name" value="ACYLPHOSPHATASE_3"/>
    <property type="match status" value="1"/>
</dbReference>
<keyword evidence="2" id="KW-0378">Hydrolase</keyword>
<reference evidence="2" key="1">
    <citation type="submission" date="2016-10" db="EMBL/GenBank/DDBJ databases">
        <title>Sequence of Gallionella enrichment culture.</title>
        <authorList>
            <person name="Poehlein A."/>
            <person name="Muehling M."/>
            <person name="Daniel R."/>
        </authorList>
    </citation>
    <scope>NUCLEOTIDE SEQUENCE</scope>
</reference>
<dbReference type="SUPFAM" id="SSF54975">
    <property type="entry name" value="Acylphosphatase/BLUF domain-like"/>
    <property type="match status" value="1"/>
</dbReference>
<dbReference type="PROSITE" id="PS00151">
    <property type="entry name" value="ACYLPHOSPHATASE_2"/>
    <property type="match status" value="1"/>
</dbReference>
<dbReference type="PANTHER" id="PTHR47268:SF4">
    <property type="entry name" value="ACYLPHOSPHATASE"/>
    <property type="match status" value="1"/>
</dbReference>
<comment type="caution">
    <text evidence="2">The sequence shown here is derived from an EMBL/GenBank/DDBJ whole genome shotgun (WGS) entry which is preliminary data.</text>
</comment>
<dbReference type="Gene3D" id="3.30.70.100">
    <property type="match status" value="1"/>
</dbReference>
<dbReference type="AlphaFoldDB" id="A0A1J5SZQ3"/>
<dbReference type="InterPro" id="IPR020456">
    <property type="entry name" value="Acylphosphatase"/>
</dbReference>
<protein>
    <submittedName>
        <fullName evidence="2">Acylphosphatase</fullName>
        <ecNumber evidence="2">3.6.1.7</ecNumber>
    </submittedName>
</protein>
<evidence type="ECO:0000259" key="1">
    <source>
        <dbReference type="PROSITE" id="PS51160"/>
    </source>
</evidence>
<dbReference type="EMBL" id="MLJW01000014">
    <property type="protein sequence ID" value="OIR13419.1"/>
    <property type="molecule type" value="Genomic_DNA"/>
</dbReference>
<dbReference type="EC" id="3.6.1.7" evidence="2"/>